<evidence type="ECO:0000313" key="1">
    <source>
        <dbReference type="EMBL" id="EEQ98543.1"/>
    </source>
</evidence>
<sequence length="298" mass="33200">MTIYGGSASPVLPSYRTVTVKSHGHQMMGPTMPTRRAETEVNYFTVRPLTQPLYTRTQLNPIKEGYAVQLRSPVVVNRQLPRSPIVSPRLPAPRTVMPVERYRAPLTTPSLAYNTPAVGFRTLVTPVQPPVAVPSTCGPIMYRPVRSYHMKMPALDQSLKTSGPIQFPSSSFISTTPATAAQSGAHLWQRRSDRLLSSNDEWLDESLSVPAGIRAALEKLAPGGRGNRLTRHILAPVLEGSYSTVGYYDKRRVENNLRRLVEHVEEWWSAREENEVDFGTLYDKFIWVGLVASGVSTE</sequence>
<dbReference type="RefSeq" id="XP_002765826.1">
    <property type="nucleotide sequence ID" value="XM_002765780.1"/>
</dbReference>
<organism evidence="2">
    <name type="scientific">Perkinsus marinus (strain ATCC 50983 / TXsc)</name>
    <dbReference type="NCBI Taxonomy" id="423536"/>
    <lineage>
        <taxon>Eukaryota</taxon>
        <taxon>Sar</taxon>
        <taxon>Alveolata</taxon>
        <taxon>Perkinsozoa</taxon>
        <taxon>Perkinsea</taxon>
        <taxon>Perkinsida</taxon>
        <taxon>Perkinsidae</taxon>
        <taxon>Perkinsus</taxon>
    </lineage>
</organism>
<protein>
    <submittedName>
        <fullName evidence="1">Uncharacterized protein</fullName>
    </submittedName>
</protein>
<gene>
    <name evidence="1" type="ORF">Pmar_PMAR008428</name>
</gene>
<reference evidence="1 2" key="1">
    <citation type="submission" date="2008-07" db="EMBL/GenBank/DDBJ databases">
        <authorList>
            <person name="El-Sayed N."/>
            <person name="Caler E."/>
            <person name="Inman J."/>
            <person name="Amedeo P."/>
            <person name="Hass B."/>
            <person name="Wortman J."/>
        </authorList>
    </citation>
    <scope>NUCLEOTIDE SEQUENCE [LARGE SCALE GENOMIC DNA]</scope>
    <source>
        <strain evidence="2">ATCC 50983 / TXsc</strain>
    </source>
</reference>
<dbReference type="OrthoDB" id="9985637at2759"/>
<accession>C5LXM1</accession>
<evidence type="ECO:0000313" key="2">
    <source>
        <dbReference type="Proteomes" id="UP000007800"/>
    </source>
</evidence>
<dbReference type="EMBL" id="GG686575">
    <property type="protein sequence ID" value="EEQ98543.1"/>
    <property type="molecule type" value="Genomic_DNA"/>
</dbReference>
<dbReference type="AlphaFoldDB" id="C5LXM1"/>
<dbReference type="Proteomes" id="UP000007800">
    <property type="component" value="Unassembled WGS sequence"/>
</dbReference>
<name>C5LXM1_PERM5</name>
<proteinExistence type="predicted"/>
<keyword evidence="2" id="KW-1185">Reference proteome</keyword>
<dbReference type="InParanoid" id="C5LXM1"/>
<dbReference type="GeneID" id="9041062"/>